<dbReference type="InterPro" id="IPR016040">
    <property type="entry name" value="NAD(P)-bd_dom"/>
</dbReference>
<organism evidence="11">
    <name type="scientific">Ixodes ricinus</name>
    <name type="common">Common tick</name>
    <name type="synonym">Acarus ricinus</name>
    <dbReference type="NCBI Taxonomy" id="34613"/>
    <lineage>
        <taxon>Eukaryota</taxon>
        <taxon>Metazoa</taxon>
        <taxon>Ecdysozoa</taxon>
        <taxon>Arthropoda</taxon>
        <taxon>Chelicerata</taxon>
        <taxon>Arachnida</taxon>
        <taxon>Acari</taxon>
        <taxon>Parasitiformes</taxon>
        <taxon>Ixodida</taxon>
        <taxon>Ixodoidea</taxon>
        <taxon>Ixodidae</taxon>
        <taxon>Ixodinae</taxon>
        <taxon>Ixodes</taxon>
    </lineage>
</organism>
<evidence type="ECO:0000256" key="7">
    <source>
        <dbReference type="ARBA" id="ARBA00023144"/>
    </source>
</evidence>
<protein>
    <recommendedName>
        <fullName evidence="9">UDP-glucose 4-epimerase</fullName>
        <ecNumber evidence="9">5.1.3.2</ecNumber>
    </recommendedName>
</protein>
<feature type="domain" description="NAD(P)-binding" evidence="10">
    <location>
        <begin position="7"/>
        <end position="339"/>
    </location>
</feature>
<accession>A0A131Y0T9</accession>
<name>A0A131Y0T9_IXORI</name>
<sequence>MAKATVFVTGGAGYVGSHTTLELLKAGYDVVVMDNYHNAHPAKDGKMPESLRRVQELAGGKPITFYKADLLDQDGIDAIFQKHKFDCVIHFAALKAVGESWQIPLDYYRVNLGGTVNLLEVMRKHGVKRLIFSSSCTVYGVPQYLPLDEDHPTGQRCTNPYGRTKYFIEEVLKDLNASEKGWTIVLLRYFNPVGAHESGDIGEDPQGTPNNLMPYVSQVAIGRRSELSVFGNDFDTPDGTGVRDYVHVVDLAKGHVATLDKVVAGSLSGCRAFNLGTGRGFSVLEVIAAFEQASGAKIPYRVVERRQGDVDQLFAMPTLATQELGWKAEKSLLDMCKDMWNWQKKNPNGFLEADQA</sequence>
<evidence type="ECO:0000256" key="1">
    <source>
        <dbReference type="ARBA" id="ARBA00000014"/>
    </source>
</evidence>
<reference evidence="11" key="1">
    <citation type="submission" date="2016-02" db="EMBL/GenBank/DDBJ databases">
        <title>RNAseq analyses of the midgut from blood- or serum-fed Ixodes ricinus ticks.</title>
        <authorList>
            <person name="Perner J."/>
            <person name="Provaznik J."/>
            <person name="Schrenkova J."/>
            <person name="Urbanova V."/>
            <person name="Ribeiro J.M."/>
            <person name="Kopacek P."/>
        </authorList>
    </citation>
    <scope>NUCLEOTIDE SEQUENCE</scope>
    <source>
        <tissue evidence="11">Gut</tissue>
    </source>
</reference>
<dbReference type="GO" id="GO:0003978">
    <property type="term" value="F:UDP-glucose 4-epimerase activity"/>
    <property type="evidence" value="ECO:0007669"/>
    <property type="project" value="UniProtKB-UniRule"/>
</dbReference>
<evidence type="ECO:0000256" key="3">
    <source>
        <dbReference type="ARBA" id="ARBA00001911"/>
    </source>
</evidence>
<evidence type="ECO:0000256" key="9">
    <source>
        <dbReference type="RuleBase" id="RU366046"/>
    </source>
</evidence>
<evidence type="ECO:0000256" key="4">
    <source>
        <dbReference type="ARBA" id="ARBA00002760"/>
    </source>
</evidence>
<comment type="cofactor">
    <cofactor evidence="3 9">
        <name>NAD(+)</name>
        <dbReference type="ChEBI" id="CHEBI:57540"/>
    </cofactor>
</comment>
<dbReference type="InterPro" id="IPR005886">
    <property type="entry name" value="UDP_G4E"/>
</dbReference>
<dbReference type="PANTHER" id="PTHR43725:SF47">
    <property type="entry name" value="UDP-GLUCOSE 4-EPIMERASE"/>
    <property type="match status" value="1"/>
</dbReference>
<dbReference type="InterPro" id="IPR036291">
    <property type="entry name" value="NAD(P)-bd_dom_sf"/>
</dbReference>
<comment type="pathway">
    <text evidence="5 9">Carbohydrate metabolism; galactose metabolism.</text>
</comment>
<dbReference type="EC" id="5.1.3.2" evidence="9"/>
<dbReference type="PANTHER" id="PTHR43725">
    <property type="entry name" value="UDP-GLUCOSE 4-EPIMERASE"/>
    <property type="match status" value="1"/>
</dbReference>
<evidence type="ECO:0000313" key="11">
    <source>
        <dbReference type="EMBL" id="JAP72869.1"/>
    </source>
</evidence>
<comment type="similarity">
    <text evidence="9">Belongs to the NAD(P)-dependent epimerase/dehydratase family.</text>
</comment>
<evidence type="ECO:0000259" key="10">
    <source>
        <dbReference type="Pfam" id="PF16363"/>
    </source>
</evidence>
<dbReference type="NCBIfam" id="NF007956">
    <property type="entry name" value="PRK10675.1"/>
    <property type="match status" value="1"/>
</dbReference>
<dbReference type="GO" id="GO:0005829">
    <property type="term" value="C:cytosol"/>
    <property type="evidence" value="ECO:0007669"/>
    <property type="project" value="TreeGrafter"/>
</dbReference>
<dbReference type="EMBL" id="GEFM01002927">
    <property type="protein sequence ID" value="JAP72869.1"/>
    <property type="molecule type" value="mRNA"/>
</dbReference>
<dbReference type="Pfam" id="PF16363">
    <property type="entry name" value="GDP_Man_Dehyd"/>
    <property type="match status" value="1"/>
</dbReference>
<keyword evidence="7" id="KW-0299">Galactose metabolism</keyword>
<evidence type="ECO:0000256" key="2">
    <source>
        <dbReference type="ARBA" id="ARBA00000083"/>
    </source>
</evidence>
<keyword evidence="9" id="KW-0119">Carbohydrate metabolism</keyword>
<dbReference type="AlphaFoldDB" id="A0A131Y0T9"/>
<dbReference type="NCBIfam" id="TIGR01179">
    <property type="entry name" value="galE"/>
    <property type="match status" value="1"/>
</dbReference>
<comment type="catalytic activity">
    <reaction evidence="2 9">
        <text>UDP-alpha-D-glucose = UDP-alpha-D-galactose</text>
        <dbReference type="Rhea" id="RHEA:22168"/>
        <dbReference type="ChEBI" id="CHEBI:58885"/>
        <dbReference type="ChEBI" id="CHEBI:66914"/>
        <dbReference type="EC" id="5.1.3.2"/>
    </reaction>
</comment>
<evidence type="ECO:0000256" key="8">
    <source>
        <dbReference type="ARBA" id="ARBA00023235"/>
    </source>
</evidence>
<dbReference type="GO" id="GO:0033499">
    <property type="term" value="P:galactose catabolic process via UDP-galactose, Leloir pathway"/>
    <property type="evidence" value="ECO:0007669"/>
    <property type="project" value="TreeGrafter"/>
</dbReference>
<keyword evidence="8 9" id="KW-0413">Isomerase</keyword>
<comment type="subunit">
    <text evidence="9">Homodimer.</text>
</comment>
<proteinExistence type="evidence at transcript level"/>
<dbReference type="Gene3D" id="3.90.25.10">
    <property type="entry name" value="UDP-galactose 4-epimerase, domain 1"/>
    <property type="match status" value="1"/>
</dbReference>
<dbReference type="GO" id="GO:0003974">
    <property type="term" value="F:UDP-N-acetylglucosamine 4-epimerase activity"/>
    <property type="evidence" value="ECO:0007669"/>
    <property type="project" value="UniProtKB-EC"/>
</dbReference>
<keyword evidence="6 9" id="KW-0520">NAD</keyword>
<dbReference type="CDD" id="cd05247">
    <property type="entry name" value="UDP_G4E_1_SDR_e"/>
    <property type="match status" value="1"/>
</dbReference>
<dbReference type="SUPFAM" id="SSF51735">
    <property type="entry name" value="NAD(P)-binding Rossmann-fold domains"/>
    <property type="match status" value="1"/>
</dbReference>
<comment type="function">
    <text evidence="4">Catalyzes two distinct but analogous reactions: the reversible epimerization of UDP-glucose to UDP-galactose and the reversible epimerization of UDP-N-acetylglucosamine to UDP-N-acetylgalactosamine. The reaction with UDP-Gal plays a critical role in the Leloir pathway of galactose catabolism in which galactose is converted to the glycolytic intermediate glucose 6-phosphate. It contributes to the catabolism of dietary galactose and enables the endogenous biosynthesis of both UDP-Gal and UDP-GalNAc when exogenous sources are limited. Both UDP-sugar interconversions are important in the synthesis of glycoproteins and glycolipids.</text>
</comment>
<evidence type="ECO:0000256" key="5">
    <source>
        <dbReference type="ARBA" id="ARBA00004947"/>
    </source>
</evidence>
<evidence type="ECO:0000256" key="6">
    <source>
        <dbReference type="ARBA" id="ARBA00023027"/>
    </source>
</evidence>
<dbReference type="Gene3D" id="3.40.50.720">
    <property type="entry name" value="NAD(P)-binding Rossmann-like Domain"/>
    <property type="match status" value="1"/>
</dbReference>
<dbReference type="UniPathway" id="UPA00214"/>
<comment type="catalytic activity">
    <reaction evidence="1">
        <text>UDP-N-acetyl-alpha-D-glucosamine = UDP-N-acetyl-alpha-D-galactosamine</text>
        <dbReference type="Rhea" id="RHEA:20517"/>
        <dbReference type="ChEBI" id="CHEBI:57705"/>
        <dbReference type="ChEBI" id="CHEBI:67138"/>
        <dbReference type="EC" id="5.1.3.7"/>
    </reaction>
</comment>